<dbReference type="PROSITE" id="PS51160">
    <property type="entry name" value="ACYLPHOSPHATASE_3"/>
    <property type="match status" value="1"/>
</dbReference>
<sequence length="99" mass="10575">MNEQDYPEGTPRRLTARVTGEVQGVGFRYRTQRQAVQLGLTGVVSNAADGSVRVVAEGREPALDGLREFLRGPKAPGMVAAVEESFSAATGEFSDFSAE</sequence>
<evidence type="ECO:0000256" key="5">
    <source>
        <dbReference type="PROSITE-ProRule" id="PRU00520"/>
    </source>
</evidence>
<evidence type="ECO:0000256" key="2">
    <source>
        <dbReference type="ARBA" id="ARBA00012150"/>
    </source>
</evidence>
<dbReference type="PANTHER" id="PTHR47268">
    <property type="entry name" value="ACYLPHOSPHATASE"/>
    <property type="match status" value="1"/>
</dbReference>
<feature type="active site" evidence="5">
    <location>
        <position position="46"/>
    </location>
</feature>
<feature type="active site" evidence="5">
    <location>
        <position position="28"/>
    </location>
</feature>
<dbReference type="OrthoDB" id="3182027at2"/>
<proteinExistence type="inferred from homology"/>
<evidence type="ECO:0000256" key="4">
    <source>
        <dbReference type="ARBA" id="ARBA00047645"/>
    </source>
</evidence>
<evidence type="ECO:0000313" key="8">
    <source>
        <dbReference type="EMBL" id="KAD3515308.1"/>
    </source>
</evidence>
<dbReference type="PANTHER" id="PTHR47268:SF4">
    <property type="entry name" value="ACYLPHOSPHATASE"/>
    <property type="match status" value="1"/>
</dbReference>
<evidence type="ECO:0000313" key="9">
    <source>
        <dbReference type="Proteomes" id="UP000326852"/>
    </source>
</evidence>
<dbReference type="RefSeq" id="WP_146363465.1">
    <property type="nucleotide sequence ID" value="NZ_VOAL01000006.1"/>
</dbReference>
<comment type="catalytic activity">
    <reaction evidence="4 5">
        <text>an acyl phosphate + H2O = a carboxylate + phosphate + H(+)</text>
        <dbReference type="Rhea" id="RHEA:14965"/>
        <dbReference type="ChEBI" id="CHEBI:15377"/>
        <dbReference type="ChEBI" id="CHEBI:15378"/>
        <dbReference type="ChEBI" id="CHEBI:29067"/>
        <dbReference type="ChEBI" id="CHEBI:43474"/>
        <dbReference type="ChEBI" id="CHEBI:59918"/>
        <dbReference type="EC" id="3.6.1.7"/>
    </reaction>
</comment>
<dbReference type="Pfam" id="PF00708">
    <property type="entry name" value="Acylphosphatase"/>
    <property type="match status" value="1"/>
</dbReference>
<accession>A0A5N6MHF7</accession>
<keyword evidence="9" id="KW-1185">Reference proteome</keyword>
<dbReference type="Proteomes" id="UP000326852">
    <property type="component" value="Unassembled WGS sequence"/>
</dbReference>
<dbReference type="InterPro" id="IPR001792">
    <property type="entry name" value="Acylphosphatase-like_dom"/>
</dbReference>
<evidence type="ECO:0000256" key="3">
    <source>
        <dbReference type="ARBA" id="ARBA00015991"/>
    </source>
</evidence>
<comment type="similarity">
    <text evidence="1 6">Belongs to the acylphosphatase family.</text>
</comment>
<keyword evidence="5" id="KW-0378">Hydrolase</keyword>
<dbReference type="InterPro" id="IPR017968">
    <property type="entry name" value="Acylphosphatase_CS"/>
</dbReference>
<organism evidence="8 9">
    <name type="scientific">Arthrobacter yangruifuii</name>
    <dbReference type="NCBI Taxonomy" id="2606616"/>
    <lineage>
        <taxon>Bacteria</taxon>
        <taxon>Bacillati</taxon>
        <taxon>Actinomycetota</taxon>
        <taxon>Actinomycetes</taxon>
        <taxon>Micrococcales</taxon>
        <taxon>Micrococcaceae</taxon>
        <taxon>Arthrobacter</taxon>
    </lineage>
</organism>
<gene>
    <name evidence="8" type="ORF">GD627_13640</name>
</gene>
<dbReference type="AlphaFoldDB" id="A0A5N6MHF7"/>
<dbReference type="InterPro" id="IPR020456">
    <property type="entry name" value="Acylphosphatase"/>
</dbReference>
<comment type="caution">
    <text evidence="8">The sequence shown here is derived from an EMBL/GenBank/DDBJ whole genome shotgun (WGS) entry which is preliminary data.</text>
</comment>
<dbReference type="PROSITE" id="PS00150">
    <property type="entry name" value="ACYLPHOSPHATASE_1"/>
    <property type="match status" value="1"/>
</dbReference>
<name>A0A5N6MHF7_9MICC</name>
<reference evidence="8 9" key="1">
    <citation type="submission" date="2019-08" db="EMBL/GenBank/DDBJ databases">
        <title>Arthrobacter sp. nov., isolated from plateau pika and Tibetan wild ass.</title>
        <authorList>
            <person name="Ge Y."/>
        </authorList>
    </citation>
    <scope>NUCLEOTIDE SEQUENCE [LARGE SCALE GENOMIC DNA]</scope>
    <source>
        <strain evidence="8 9">785</strain>
    </source>
</reference>
<dbReference type="InterPro" id="IPR036046">
    <property type="entry name" value="Acylphosphatase-like_dom_sf"/>
</dbReference>
<evidence type="ECO:0000256" key="6">
    <source>
        <dbReference type="RuleBase" id="RU004168"/>
    </source>
</evidence>
<dbReference type="SUPFAM" id="SSF54975">
    <property type="entry name" value="Acylphosphatase/BLUF domain-like"/>
    <property type="match status" value="1"/>
</dbReference>
<evidence type="ECO:0000256" key="1">
    <source>
        <dbReference type="ARBA" id="ARBA00005614"/>
    </source>
</evidence>
<dbReference type="EC" id="3.6.1.7" evidence="2 5"/>
<feature type="domain" description="Acylphosphatase-like" evidence="7">
    <location>
        <begin position="13"/>
        <end position="99"/>
    </location>
</feature>
<protein>
    <recommendedName>
        <fullName evidence="3 5">acylphosphatase</fullName>
        <ecNumber evidence="2 5">3.6.1.7</ecNumber>
    </recommendedName>
</protein>
<dbReference type="GO" id="GO:0003998">
    <property type="term" value="F:acylphosphatase activity"/>
    <property type="evidence" value="ECO:0007669"/>
    <property type="project" value="UniProtKB-EC"/>
</dbReference>
<evidence type="ECO:0000259" key="7">
    <source>
        <dbReference type="PROSITE" id="PS51160"/>
    </source>
</evidence>
<dbReference type="NCBIfam" id="NF011001">
    <property type="entry name" value="PRK14427.1"/>
    <property type="match status" value="1"/>
</dbReference>
<dbReference type="EMBL" id="VTFX01000005">
    <property type="protein sequence ID" value="KAD3515308.1"/>
    <property type="molecule type" value="Genomic_DNA"/>
</dbReference>
<dbReference type="Gene3D" id="3.30.70.100">
    <property type="match status" value="1"/>
</dbReference>